<dbReference type="InterPro" id="IPR039420">
    <property type="entry name" value="WalR-like"/>
</dbReference>
<protein>
    <submittedName>
        <fullName evidence="7">Response regulator transcription factor</fullName>
    </submittedName>
</protein>
<gene>
    <name evidence="7" type="ORF">P3W85_01110</name>
</gene>
<evidence type="ECO:0000256" key="5">
    <source>
        <dbReference type="PROSITE-ProRule" id="PRU00169"/>
    </source>
</evidence>
<dbReference type="Pfam" id="PF00072">
    <property type="entry name" value="Response_reg"/>
    <property type="match status" value="1"/>
</dbReference>
<organism evidence="7 8">
    <name type="scientific">Cupriavidus basilensis</name>
    <dbReference type="NCBI Taxonomy" id="68895"/>
    <lineage>
        <taxon>Bacteria</taxon>
        <taxon>Pseudomonadati</taxon>
        <taxon>Pseudomonadota</taxon>
        <taxon>Betaproteobacteria</taxon>
        <taxon>Burkholderiales</taxon>
        <taxon>Burkholderiaceae</taxon>
        <taxon>Cupriavidus</taxon>
    </lineage>
</organism>
<evidence type="ECO:0000256" key="4">
    <source>
        <dbReference type="ARBA" id="ARBA00023163"/>
    </source>
</evidence>
<proteinExistence type="predicted"/>
<dbReference type="InterPro" id="IPR011006">
    <property type="entry name" value="CheY-like_superfamily"/>
</dbReference>
<sequence>MHQPGEEQPLSVVAVDDHPFIVESIRVNLQRHGRYALVAEAGDGVEGLRVLRQLRPALAVVDINLPGLDGLEVVRRVCALEQPTRIVVFSGGDPGRDAQLARWAGASAYVNKSHPFHLLAAALDMVNQGYAAFPDAVSNACAQGEAGGGMARLTPCELRMFQLLSDGLGDLEIATRLGISAKTVATLKQRAARKLDSQNDPGQVPPDH</sequence>
<evidence type="ECO:0000256" key="1">
    <source>
        <dbReference type="ARBA" id="ARBA00022553"/>
    </source>
</evidence>
<dbReference type="InterPro" id="IPR001789">
    <property type="entry name" value="Sig_transdc_resp-reg_receiver"/>
</dbReference>
<dbReference type="SUPFAM" id="SSF46894">
    <property type="entry name" value="C-terminal effector domain of the bipartite response regulators"/>
    <property type="match status" value="1"/>
</dbReference>
<dbReference type="Gene3D" id="1.10.10.10">
    <property type="entry name" value="Winged helix-like DNA-binding domain superfamily/Winged helix DNA-binding domain"/>
    <property type="match status" value="1"/>
</dbReference>
<keyword evidence="4" id="KW-0804">Transcription</keyword>
<dbReference type="Proteomes" id="UP001216674">
    <property type="component" value="Unassembled WGS sequence"/>
</dbReference>
<dbReference type="PRINTS" id="PR00038">
    <property type="entry name" value="HTHLUXR"/>
</dbReference>
<dbReference type="PANTHER" id="PTHR43214:SF41">
    <property type="entry name" value="NITRATE_NITRITE RESPONSE REGULATOR PROTEIN NARP"/>
    <property type="match status" value="1"/>
</dbReference>
<dbReference type="CDD" id="cd17535">
    <property type="entry name" value="REC_NarL-like"/>
    <property type="match status" value="1"/>
</dbReference>
<dbReference type="InterPro" id="IPR016032">
    <property type="entry name" value="Sig_transdc_resp-reg_C-effctor"/>
</dbReference>
<dbReference type="Pfam" id="PF00196">
    <property type="entry name" value="GerE"/>
    <property type="match status" value="1"/>
</dbReference>
<dbReference type="InterPro" id="IPR000792">
    <property type="entry name" value="Tscrpt_reg_LuxR_C"/>
</dbReference>
<evidence type="ECO:0000259" key="6">
    <source>
        <dbReference type="PROSITE" id="PS50110"/>
    </source>
</evidence>
<dbReference type="InterPro" id="IPR036388">
    <property type="entry name" value="WH-like_DNA-bd_sf"/>
</dbReference>
<dbReference type="CDD" id="cd06170">
    <property type="entry name" value="LuxR_C_like"/>
    <property type="match status" value="1"/>
</dbReference>
<reference evidence="7 8" key="1">
    <citation type="submission" date="2023-03" db="EMBL/GenBank/DDBJ databases">
        <title>Draft assemblies of triclosan tolerant bacteria isolated from returned activated sludge.</title>
        <authorList>
            <person name="Van Hamelsveld S."/>
        </authorList>
    </citation>
    <scope>NUCLEOTIDE SEQUENCE [LARGE SCALE GENOMIC DNA]</scope>
    <source>
        <strain evidence="7 8">GW210010_S58</strain>
    </source>
</reference>
<keyword evidence="2" id="KW-0805">Transcription regulation</keyword>
<evidence type="ECO:0000313" key="8">
    <source>
        <dbReference type="Proteomes" id="UP001216674"/>
    </source>
</evidence>
<keyword evidence="3" id="KW-0238">DNA-binding</keyword>
<accession>A0ABT6AG35</accession>
<evidence type="ECO:0000256" key="3">
    <source>
        <dbReference type="ARBA" id="ARBA00023125"/>
    </source>
</evidence>
<feature type="domain" description="Response regulatory" evidence="6">
    <location>
        <begin position="11"/>
        <end position="127"/>
    </location>
</feature>
<dbReference type="SUPFAM" id="SSF52172">
    <property type="entry name" value="CheY-like"/>
    <property type="match status" value="1"/>
</dbReference>
<dbReference type="RefSeq" id="WP_276263410.1">
    <property type="nucleotide sequence ID" value="NZ_JARJLM010000016.1"/>
</dbReference>
<keyword evidence="8" id="KW-1185">Reference proteome</keyword>
<dbReference type="PROSITE" id="PS50110">
    <property type="entry name" value="RESPONSE_REGULATORY"/>
    <property type="match status" value="1"/>
</dbReference>
<dbReference type="SMART" id="SM00448">
    <property type="entry name" value="REC"/>
    <property type="match status" value="1"/>
</dbReference>
<name>A0ABT6AG35_9BURK</name>
<dbReference type="Gene3D" id="3.40.50.2300">
    <property type="match status" value="1"/>
</dbReference>
<evidence type="ECO:0000313" key="7">
    <source>
        <dbReference type="EMBL" id="MDF3831565.1"/>
    </source>
</evidence>
<evidence type="ECO:0000256" key="2">
    <source>
        <dbReference type="ARBA" id="ARBA00023015"/>
    </source>
</evidence>
<keyword evidence="1 5" id="KW-0597">Phosphoprotein</keyword>
<dbReference type="SMART" id="SM00421">
    <property type="entry name" value="HTH_LUXR"/>
    <property type="match status" value="1"/>
</dbReference>
<comment type="caution">
    <text evidence="7">The sequence shown here is derived from an EMBL/GenBank/DDBJ whole genome shotgun (WGS) entry which is preliminary data.</text>
</comment>
<dbReference type="EMBL" id="JARJLM010000016">
    <property type="protein sequence ID" value="MDF3831565.1"/>
    <property type="molecule type" value="Genomic_DNA"/>
</dbReference>
<feature type="modified residue" description="4-aspartylphosphate" evidence="5">
    <location>
        <position position="62"/>
    </location>
</feature>
<dbReference type="PANTHER" id="PTHR43214">
    <property type="entry name" value="TWO-COMPONENT RESPONSE REGULATOR"/>
    <property type="match status" value="1"/>
</dbReference>
<dbReference type="InterPro" id="IPR058245">
    <property type="entry name" value="NreC/VraR/RcsB-like_REC"/>
</dbReference>